<dbReference type="SUPFAM" id="SSF47413">
    <property type="entry name" value="lambda repressor-like DNA-binding domains"/>
    <property type="match status" value="1"/>
</dbReference>
<dbReference type="Gene3D" id="1.10.260.40">
    <property type="entry name" value="lambda repressor-like DNA-binding domains"/>
    <property type="match status" value="1"/>
</dbReference>
<dbReference type="Proteomes" id="UP000183015">
    <property type="component" value="Unassembled WGS sequence"/>
</dbReference>
<name>A0A1H7H1I8_STRJI</name>
<dbReference type="InterPro" id="IPR001387">
    <property type="entry name" value="Cro/C1-type_HTH"/>
</dbReference>
<evidence type="ECO:0000259" key="1">
    <source>
        <dbReference type="PROSITE" id="PS50943"/>
    </source>
</evidence>
<dbReference type="Gene3D" id="3.30.450.180">
    <property type="match status" value="1"/>
</dbReference>
<keyword evidence="3" id="KW-1185">Reference proteome</keyword>
<dbReference type="PANTHER" id="PTHR35010:SF2">
    <property type="entry name" value="BLL4672 PROTEIN"/>
    <property type="match status" value="1"/>
</dbReference>
<organism evidence="2 3">
    <name type="scientific">Streptacidiphilus jiangxiensis</name>
    <dbReference type="NCBI Taxonomy" id="235985"/>
    <lineage>
        <taxon>Bacteria</taxon>
        <taxon>Bacillati</taxon>
        <taxon>Actinomycetota</taxon>
        <taxon>Actinomycetes</taxon>
        <taxon>Kitasatosporales</taxon>
        <taxon>Streptomycetaceae</taxon>
        <taxon>Streptacidiphilus</taxon>
    </lineage>
</organism>
<dbReference type="PANTHER" id="PTHR35010">
    <property type="entry name" value="BLL4672 PROTEIN-RELATED"/>
    <property type="match status" value="1"/>
</dbReference>
<dbReference type="RefSeq" id="WP_042448284.1">
    <property type="nucleotide sequence ID" value="NZ_BBPN01000014.1"/>
</dbReference>
<dbReference type="OrthoDB" id="3291396at2"/>
<dbReference type="CDD" id="cd00093">
    <property type="entry name" value="HTH_XRE"/>
    <property type="match status" value="1"/>
</dbReference>
<dbReference type="SMART" id="SM00530">
    <property type="entry name" value="HTH_XRE"/>
    <property type="match status" value="1"/>
</dbReference>
<dbReference type="GO" id="GO:0003677">
    <property type="term" value="F:DNA binding"/>
    <property type="evidence" value="ECO:0007669"/>
    <property type="project" value="InterPro"/>
</dbReference>
<dbReference type="InterPro" id="IPR041413">
    <property type="entry name" value="MLTR_LBD"/>
</dbReference>
<evidence type="ECO:0000313" key="2">
    <source>
        <dbReference type="EMBL" id="SEK44283.1"/>
    </source>
</evidence>
<dbReference type="STRING" id="235985.SAMN05414137_10243"/>
<evidence type="ECO:0000313" key="3">
    <source>
        <dbReference type="Proteomes" id="UP000183015"/>
    </source>
</evidence>
<protein>
    <submittedName>
        <fullName evidence="2">Helix-turn-helix domain-containing protein</fullName>
    </submittedName>
</protein>
<proteinExistence type="predicted"/>
<dbReference type="PROSITE" id="PS50943">
    <property type="entry name" value="HTH_CROC1"/>
    <property type="match status" value="1"/>
</dbReference>
<dbReference type="InterPro" id="IPR010982">
    <property type="entry name" value="Lambda_DNA-bd_dom_sf"/>
</dbReference>
<dbReference type="eggNOG" id="COG1396">
    <property type="taxonomic scope" value="Bacteria"/>
</dbReference>
<dbReference type="Pfam" id="PF13560">
    <property type="entry name" value="HTH_31"/>
    <property type="match status" value="1"/>
</dbReference>
<dbReference type="Pfam" id="PF17765">
    <property type="entry name" value="MLTR_LBD"/>
    <property type="match status" value="1"/>
</dbReference>
<dbReference type="AlphaFoldDB" id="A0A1H7H1I8"/>
<accession>A0A1H7H1I8</accession>
<sequence length="432" mass="48446">MHSDSQGRVASSTPSLRVAAAIAAEETMARAGLLKRARAEAGIKRGRPVTQEEAAEVLGWCRKTYAKFERGAHRELTLDKVEALADLLMVDEVDRNALFLYTLGYIPGGPRSELPSGDTHRDLQLLLDDLNPKPCYMTDGAWNIIGYNAAMAQWFPWVERPGANLITWALLDPEAQDQMVNWEHHARIYVGLVRAALTECPDDPEVCALWEHMMANPKIHDMWHAEDRVVDYRDGDHWRLHIKRFDHEDLDVEVTVLLPAKMQHIRVVVIRWLAEETADLPDELAHDHRDTPLHLVQPASSDLVTTNSLGEIQAFALAHQCHSLPNLSAQVGPRADLRLDCGQGREDGRPVVMWSTRQSNGSYKVQPVDLRIALRRLCPADPNSPAAAEYLTILAALLPDDREQAVERLGELVEETQARSAMYERMLASLAS</sequence>
<feature type="domain" description="HTH cro/C1-type" evidence="1">
    <location>
        <begin position="34"/>
        <end position="95"/>
    </location>
</feature>
<reference evidence="3" key="1">
    <citation type="submission" date="2016-10" db="EMBL/GenBank/DDBJ databases">
        <authorList>
            <person name="Varghese N."/>
        </authorList>
    </citation>
    <scope>NUCLEOTIDE SEQUENCE [LARGE SCALE GENOMIC DNA]</scope>
    <source>
        <strain evidence="3">DSM 45096 / BCRC 16803 / CGMCC 4.1857 / CIP 109030 / JCM 12277 / KCTC 19219 / NBRC 100920 / 33214</strain>
    </source>
</reference>
<dbReference type="EMBL" id="FOAZ01000002">
    <property type="protein sequence ID" value="SEK44283.1"/>
    <property type="molecule type" value="Genomic_DNA"/>
</dbReference>
<gene>
    <name evidence="2" type="ORF">SAMN05414137_10243</name>
</gene>